<dbReference type="EMBL" id="CM009301">
    <property type="protein sequence ID" value="PNT09794.1"/>
    <property type="molecule type" value="Genomic_DNA"/>
</dbReference>
<dbReference type="AlphaFoldDB" id="A0A2K1Y9T8"/>
<gene>
    <name evidence="1" type="ORF">POPTR_012G064600</name>
</gene>
<evidence type="ECO:0000313" key="2">
    <source>
        <dbReference type="Proteomes" id="UP000006729"/>
    </source>
</evidence>
<dbReference type="Proteomes" id="UP000006729">
    <property type="component" value="Chromosome 12"/>
</dbReference>
<sequence length="59" mass="5943">MVSPPPTPTLEGLDSSYPVCPSSLVAGDPVRSGVASLDGDEFISGDAFVISSVTTDTIS</sequence>
<dbReference type="InParanoid" id="A0A2K1Y9T8"/>
<protein>
    <submittedName>
        <fullName evidence="1">Uncharacterized protein</fullName>
    </submittedName>
</protein>
<reference evidence="1 2" key="1">
    <citation type="journal article" date="2006" name="Science">
        <title>The genome of black cottonwood, Populus trichocarpa (Torr. &amp; Gray).</title>
        <authorList>
            <person name="Tuskan G.A."/>
            <person name="Difazio S."/>
            <person name="Jansson S."/>
            <person name="Bohlmann J."/>
            <person name="Grigoriev I."/>
            <person name="Hellsten U."/>
            <person name="Putnam N."/>
            <person name="Ralph S."/>
            <person name="Rombauts S."/>
            <person name="Salamov A."/>
            <person name="Schein J."/>
            <person name="Sterck L."/>
            <person name="Aerts A."/>
            <person name="Bhalerao R.R."/>
            <person name="Bhalerao R.P."/>
            <person name="Blaudez D."/>
            <person name="Boerjan W."/>
            <person name="Brun A."/>
            <person name="Brunner A."/>
            <person name="Busov V."/>
            <person name="Campbell M."/>
            <person name="Carlson J."/>
            <person name="Chalot M."/>
            <person name="Chapman J."/>
            <person name="Chen G.L."/>
            <person name="Cooper D."/>
            <person name="Coutinho P.M."/>
            <person name="Couturier J."/>
            <person name="Covert S."/>
            <person name="Cronk Q."/>
            <person name="Cunningham R."/>
            <person name="Davis J."/>
            <person name="Degroeve S."/>
            <person name="Dejardin A."/>
            <person name="Depamphilis C."/>
            <person name="Detter J."/>
            <person name="Dirks B."/>
            <person name="Dubchak I."/>
            <person name="Duplessis S."/>
            <person name="Ehlting J."/>
            <person name="Ellis B."/>
            <person name="Gendler K."/>
            <person name="Goodstein D."/>
            <person name="Gribskov M."/>
            <person name="Grimwood J."/>
            <person name="Groover A."/>
            <person name="Gunter L."/>
            <person name="Hamberger B."/>
            <person name="Heinze B."/>
            <person name="Helariutta Y."/>
            <person name="Henrissat B."/>
            <person name="Holligan D."/>
            <person name="Holt R."/>
            <person name="Huang W."/>
            <person name="Islam-Faridi N."/>
            <person name="Jones S."/>
            <person name="Jones-Rhoades M."/>
            <person name="Jorgensen R."/>
            <person name="Joshi C."/>
            <person name="Kangasjarvi J."/>
            <person name="Karlsson J."/>
            <person name="Kelleher C."/>
            <person name="Kirkpatrick R."/>
            <person name="Kirst M."/>
            <person name="Kohler A."/>
            <person name="Kalluri U."/>
            <person name="Larimer F."/>
            <person name="Leebens-Mack J."/>
            <person name="Leple J.C."/>
            <person name="Locascio P."/>
            <person name="Lou Y."/>
            <person name="Lucas S."/>
            <person name="Martin F."/>
            <person name="Montanini B."/>
            <person name="Napoli C."/>
            <person name="Nelson D.R."/>
            <person name="Nelson C."/>
            <person name="Nieminen K."/>
            <person name="Nilsson O."/>
            <person name="Pereda V."/>
            <person name="Peter G."/>
            <person name="Philippe R."/>
            <person name="Pilate G."/>
            <person name="Poliakov A."/>
            <person name="Razumovskaya J."/>
            <person name="Richardson P."/>
            <person name="Rinaldi C."/>
            <person name="Ritland K."/>
            <person name="Rouze P."/>
            <person name="Ryaboy D."/>
            <person name="Schmutz J."/>
            <person name="Schrader J."/>
            <person name="Segerman B."/>
            <person name="Shin H."/>
            <person name="Siddiqui A."/>
            <person name="Sterky F."/>
            <person name="Terry A."/>
            <person name="Tsai C.J."/>
            <person name="Uberbacher E."/>
            <person name="Unneberg P."/>
            <person name="Vahala J."/>
            <person name="Wall K."/>
            <person name="Wessler S."/>
            <person name="Yang G."/>
            <person name="Yin T."/>
            <person name="Douglas C."/>
            <person name="Marra M."/>
            <person name="Sandberg G."/>
            <person name="Van de Peer Y."/>
            <person name="Rokhsar D."/>
        </authorList>
    </citation>
    <scope>NUCLEOTIDE SEQUENCE [LARGE SCALE GENOMIC DNA]</scope>
    <source>
        <strain evidence="2">cv. Nisqually</strain>
    </source>
</reference>
<organism evidence="1 2">
    <name type="scientific">Populus trichocarpa</name>
    <name type="common">Western balsam poplar</name>
    <name type="synonym">Populus balsamifera subsp. trichocarpa</name>
    <dbReference type="NCBI Taxonomy" id="3694"/>
    <lineage>
        <taxon>Eukaryota</taxon>
        <taxon>Viridiplantae</taxon>
        <taxon>Streptophyta</taxon>
        <taxon>Embryophyta</taxon>
        <taxon>Tracheophyta</taxon>
        <taxon>Spermatophyta</taxon>
        <taxon>Magnoliopsida</taxon>
        <taxon>eudicotyledons</taxon>
        <taxon>Gunneridae</taxon>
        <taxon>Pentapetalae</taxon>
        <taxon>rosids</taxon>
        <taxon>fabids</taxon>
        <taxon>Malpighiales</taxon>
        <taxon>Salicaceae</taxon>
        <taxon>Saliceae</taxon>
        <taxon>Populus</taxon>
    </lineage>
</organism>
<proteinExistence type="predicted"/>
<accession>A0A2K1Y9T8</accession>
<keyword evidence="2" id="KW-1185">Reference proteome</keyword>
<name>A0A2K1Y9T8_POPTR</name>
<evidence type="ECO:0000313" key="1">
    <source>
        <dbReference type="EMBL" id="PNT09794.1"/>
    </source>
</evidence>